<reference evidence="9" key="1">
    <citation type="submission" date="2020-06" db="EMBL/GenBank/DDBJ databases">
        <title>A chromosome-scale genome assembly of Talaromyces rugulosus W13939.</title>
        <authorList>
            <person name="Wang B."/>
            <person name="Guo L."/>
            <person name="Ye K."/>
            <person name="Wang L."/>
        </authorList>
    </citation>
    <scope>NUCLEOTIDE SEQUENCE [LARGE SCALE GENOMIC DNA]</scope>
    <source>
        <strain evidence="9">W13939</strain>
    </source>
</reference>
<feature type="transmembrane region" description="Helical" evidence="6">
    <location>
        <begin position="214"/>
        <end position="237"/>
    </location>
</feature>
<dbReference type="PANTHER" id="PTHR33048">
    <property type="entry name" value="PTH11-LIKE INTEGRAL MEMBRANE PROTEIN (AFU_ORTHOLOGUE AFUA_5G11245)"/>
    <property type="match status" value="1"/>
</dbReference>
<dbReference type="RefSeq" id="XP_035340229.1">
    <property type="nucleotide sequence ID" value="XM_035484336.1"/>
</dbReference>
<keyword evidence="2 6" id="KW-0812">Transmembrane</keyword>
<sequence>MYELHEHQVTGAGYALIVISTFAVLARFYMQWVRRDQFRREDLIVLFAFAVLLCLGAIYIYVTPIVYRVADVGDDTFREYSGFLQDAVTQLKVTFASAILFPTVLWTVKLSLMSISHRVIQRQSAVIRCWWVLFVFVGLTYIGTLIVNFLRCRSISDYFTPGECSTGRDERAQYASFLFVIVADILTDLLIMVFPIIILVRVQLELSVFVRTSVIFSVGSLCIITSMCRAIMVGLLMRENIPTFPWLAFWDLLDCSIAVIVACLPSYATHYIWITTRRNARCSNTYELGNSMHGNKFRTITTINSTPPSSSHAEKLPPHVGQVVRTYNVSVETEDV</sequence>
<dbReference type="GO" id="GO:0016020">
    <property type="term" value="C:membrane"/>
    <property type="evidence" value="ECO:0007669"/>
    <property type="project" value="UniProtKB-SubCell"/>
</dbReference>
<feature type="transmembrane region" description="Helical" evidence="6">
    <location>
        <begin position="87"/>
        <end position="108"/>
    </location>
</feature>
<dbReference type="AlphaFoldDB" id="A0A7H8QJD0"/>
<gene>
    <name evidence="8" type="ORF">TRUGW13939_01133</name>
</gene>
<feature type="transmembrane region" description="Helical" evidence="6">
    <location>
        <begin position="129"/>
        <end position="150"/>
    </location>
</feature>
<evidence type="ECO:0000256" key="5">
    <source>
        <dbReference type="ARBA" id="ARBA00038359"/>
    </source>
</evidence>
<evidence type="ECO:0000256" key="3">
    <source>
        <dbReference type="ARBA" id="ARBA00022989"/>
    </source>
</evidence>
<evidence type="ECO:0000313" key="9">
    <source>
        <dbReference type="Proteomes" id="UP000509510"/>
    </source>
</evidence>
<proteinExistence type="inferred from homology"/>
<dbReference type="Pfam" id="PF20684">
    <property type="entry name" value="Fung_rhodopsin"/>
    <property type="match status" value="1"/>
</dbReference>
<keyword evidence="9" id="KW-1185">Reference proteome</keyword>
<feature type="transmembrane region" description="Helical" evidence="6">
    <location>
        <begin position="177"/>
        <end position="202"/>
    </location>
</feature>
<keyword evidence="4 6" id="KW-0472">Membrane</keyword>
<accession>A0A7H8QJD0</accession>
<feature type="transmembrane region" description="Helical" evidence="6">
    <location>
        <begin position="257"/>
        <end position="274"/>
    </location>
</feature>
<feature type="transmembrane region" description="Helical" evidence="6">
    <location>
        <begin position="12"/>
        <end position="30"/>
    </location>
</feature>
<dbReference type="InterPro" id="IPR049326">
    <property type="entry name" value="Rhodopsin_dom_fungi"/>
</dbReference>
<dbReference type="OrthoDB" id="444631at2759"/>
<dbReference type="EMBL" id="CP055898">
    <property type="protein sequence ID" value="QKX54050.1"/>
    <property type="molecule type" value="Genomic_DNA"/>
</dbReference>
<comment type="similarity">
    <text evidence="5">Belongs to the SAT4 family.</text>
</comment>
<dbReference type="InterPro" id="IPR052337">
    <property type="entry name" value="SAT4-like"/>
</dbReference>
<dbReference type="Proteomes" id="UP000509510">
    <property type="component" value="Chromosome I"/>
</dbReference>
<feature type="domain" description="Rhodopsin" evidence="7">
    <location>
        <begin position="26"/>
        <end position="268"/>
    </location>
</feature>
<dbReference type="GeneID" id="55988646"/>
<protein>
    <recommendedName>
        <fullName evidence="7">Rhodopsin domain-containing protein</fullName>
    </recommendedName>
</protein>
<dbReference type="KEGG" id="trg:TRUGW13939_01133"/>
<keyword evidence="3 6" id="KW-1133">Transmembrane helix</keyword>
<name>A0A7H8QJD0_TALRU</name>
<evidence type="ECO:0000256" key="1">
    <source>
        <dbReference type="ARBA" id="ARBA00004141"/>
    </source>
</evidence>
<evidence type="ECO:0000256" key="2">
    <source>
        <dbReference type="ARBA" id="ARBA00022692"/>
    </source>
</evidence>
<comment type="subcellular location">
    <subcellularLocation>
        <location evidence="1">Membrane</location>
        <topology evidence="1">Multi-pass membrane protein</topology>
    </subcellularLocation>
</comment>
<feature type="transmembrane region" description="Helical" evidence="6">
    <location>
        <begin position="42"/>
        <end position="67"/>
    </location>
</feature>
<organism evidence="8 9">
    <name type="scientific">Talaromyces rugulosus</name>
    <name type="common">Penicillium rugulosum</name>
    <dbReference type="NCBI Taxonomy" id="121627"/>
    <lineage>
        <taxon>Eukaryota</taxon>
        <taxon>Fungi</taxon>
        <taxon>Dikarya</taxon>
        <taxon>Ascomycota</taxon>
        <taxon>Pezizomycotina</taxon>
        <taxon>Eurotiomycetes</taxon>
        <taxon>Eurotiomycetidae</taxon>
        <taxon>Eurotiales</taxon>
        <taxon>Trichocomaceae</taxon>
        <taxon>Talaromyces</taxon>
        <taxon>Talaromyces sect. Islandici</taxon>
    </lineage>
</organism>
<evidence type="ECO:0000256" key="4">
    <source>
        <dbReference type="ARBA" id="ARBA00023136"/>
    </source>
</evidence>
<evidence type="ECO:0000256" key="6">
    <source>
        <dbReference type="SAM" id="Phobius"/>
    </source>
</evidence>
<evidence type="ECO:0000313" key="8">
    <source>
        <dbReference type="EMBL" id="QKX54050.1"/>
    </source>
</evidence>
<dbReference type="PANTHER" id="PTHR33048:SF47">
    <property type="entry name" value="INTEGRAL MEMBRANE PROTEIN-RELATED"/>
    <property type="match status" value="1"/>
</dbReference>
<evidence type="ECO:0000259" key="7">
    <source>
        <dbReference type="Pfam" id="PF20684"/>
    </source>
</evidence>